<dbReference type="PANTHER" id="PTHR20973:SF0">
    <property type="entry name" value="NON-STRUCTURAL MAINTENANCE OF CHROMOSOMES ELEMENT 1 HOMOLOG"/>
    <property type="match status" value="1"/>
</dbReference>
<dbReference type="GO" id="GO:0005634">
    <property type="term" value="C:nucleus"/>
    <property type="evidence" value="ECO:0007669"/>
    <property type="project" value="UniProtKB-SubCell"/>
</dbReference>
<dbReference type="PANTHER" id="PTHR20973">
    <property type="entry name" value="NON-SMC ELEMENT 1-RELATED"/>
    <property type="match status" value="1"/>
</dbReference>
<feature type="domain" description="RING-type" evidence="4">
    <location>
        <begin position="183"/>
        <end position="233"/>
    </location>
</feature>
<name>A0A9W7XNM8_9FUNG</name>
<dbReference type="Gene3D" id="3.30.40.10">
    <property type="entry name" value="Zinc/RING finger domain, C3HC4 (zinc finger)"/>
    <property type="match status" value="1"/>
</dbReference>
<comment type="similarity">
    <text evidence="2">Belongs to the NSE1 family.</text>
</comment>
<keyword evidence="2" id="KW-0479">Metal-binding</keyword>
<comment type="caution">
    <text evidence="5">The sequence shown here is derived from an EMBL/GenBank/DDBJ whole genome shotgun (WGS) entry which is preliminary data.</text>
</comment>
<evidence type="ECO:0000256" key="1">
    <source>
        <dbReference type="PROSITE-ProRule" id="PRU00175"/>
    </source>
</evidence>
<protein>
    <recommendedName>
        <fullName evidence="2">Non-structural maintenance of chromosomes element 1 homolog</fullName>
        <ecNumber evidence="2">2.3.2.27</ecNumber>
    </recommendedName>
</protein>
<dbReference type="GO" id="GO:0000724">
    <property type="term" value="P:double-strand break repair via homologous recombination"/>
    <property type="evidence" value="ECO:0007669"/>
    <property type="project" value="TreeGrafter"/>
</dbReference>
<proteinExistence type="inferred from homology"/>
<keyword evidence="2" id="KW-0234">DNA repair</keyword>
<keyword evidence="2" id="KW-0862">Zinc</keyword>
<evidence type="ECO:0000313" key="6">
    <source>
        <dbReference type="Proteomes" id="UP001145021"/>
    </source>
</evidence>
<keyword evidence="1 2" id="KW-0863">Zinc-finger</keyword>
<dbReference type="AlphaFoldDB" id="A0A9W7XNM8"/>
<keyword evidence="2" id="KW-0833">Ubl conjugation pathway</keyword>
<keyword evidence="6" id="KW-1185">Reference proteome</keyword>
<dbReference type="GO" id="GO:0061630">
    <property type="term" value="F:ubiquitin protein ligase activity"/>
    <property type="evidence" value="ECO:0007669"/>
    <property type="project" value="UniProtKB-EC"/>
</dbReference>
<organism evidence="5 6">
    <name type="scientific">Coemansia asiatica</name>
    <dbReference type="NCBI Taxonomy" id="1052880"/>
    <lineage>
        <taxon>Eukaryota</taxon>
        <taxon>Fungi</taxon>
        <taxon>Fungi incertae sedis</taxon>
        <taxon>Zoopagomycota</taxon>
        <taxon>Kickxellomycotina</taxon>
        <taxon>Kickxellomycetes</taxon>
        <taxon>Kickxellales</taxon>
        <taxon>Kickxellaceae</taxon>
        <taxon>Coemansia</taxon>
    </lineage>
</organism>
<accession>A0A9W7XNM8</accession>
<feature type="region of interest" description="Disordered" evidence="3">
    <location>
        <begin position="242"/>
        <end position="295"/>
    </location>
</feature>
<dbReference type="InterPro" id="IPR001841">
    <property type="entry name" value="Znf_RING"/>
</dbReference>
<sequence>MSLSMETKHRMFLQWCMSANLSSETQLRETIQRIFDDQQMDIQEAVDLANSCLSKYSLELRSAIDQTTGTRHWAMVNTNADTIATGATPYIQSELAILKALIEEILTEDTGNYAVSLHDALKTASKTGPTGMARGQAEKLIAEFCKDCWLARSQGGWVVLGTRAIIELQPFFTDGFGDYQRHCALCSEMATEGVVCTECYAVVHPYCARQLALSSSNSTASTGSDQLSCPKCRRLIARPMRFGPGKPGVPHSIEQTQAEPELNSPSEEYNTPRGRKRVLDDSDRDDETEEDIISD</sequence>
<keyword evidence="2" id="KW-0233">DNA recombination</keyword>
<dbReference type="EC" id="2.3.2.27" evidence="2"/>
<dbReference type="Gene3D" id="1.10.10.10">
    <property type="entry name" value="Winged helix-like DNA-binding domain superfamily/Winged helix DNA-binding domain"/>
    <property type="match status" value="1"/>
</dbReference>
<dbReference type="SUPFAM" id="SSF57850">
    <property type="entry name" value="RING/U-box"/>
    <property type="match status" value="1"/>
</dbReference>
<dbReference type="Gene3D" id="3.90.1150.220">
    <property type="match status" value="1"/>
</dbReference>
<dbReference type="Proteomes" id="UP001145021">
    <property type="component" value="Unassembled WGS sequence"/>
</dbReference>
<dbReference type="Pfam" id="PF07574">
    <property type="entry name" value="SMC_Nse1"/>
    <property type="match status" value="1"/>
</dbReference>
<keyword evidence="2" id="KW-0227">DNA damage</keyword>
<keyword evidence="2" id="KW-0539">Nucleus</keyword>
<comment type="subunit">
    <text evidence="2">Component of the Smc5-Smc6 complex.</text>
</comment>
<dbReference type="EMBL" id="JANBOH010000035">
    <property type="protein sequence ID" value="KAJ1647226.1"/>
    <property type="molecule type" value="Genomic_DNA"/>
</dbReference>
<evidence type="ECO:0000259" key="4">
    <source>
        <dbReference type="PROSITE" id="PS50089"/>
    </source>
</evidence>
<evidence type="ECO:0000313" key="5">
    <source>
        <dbReference type="EMBL" id="KAJ1647226.1"/>
    </source>
</evidence>
<evidence type="ECO:0000256" key="3">
    <source>
        <dbReference type="SAM" id="MobiDB-lite"/>
    </source>
</evidence>
<comment type="function">
    <text evidence="2">Acts in a DNA repair pathway for removal of UV-induced DNA damage that is distinct from classical nucleotide excision repair and in repair of ionizing radiation damage. Functions in homologous recombination repair of DNA double strand breaks and in recovery of stalled replication forks.</text>
</comment>
<dbReference type="InterPro" id="IPR011513">
    <property type="entry name" value="Nse1"/>
</dbReference>
<dbReference type="InterPro" id="IPR036388">
    <property type="entry name" value="WH-like_DNA-bd_sf"/>
</dbReference>
<dbReference type="GO" id="GO:0030915">
    <property type="term" value="C:Smc5-Smc6 complex"/>
    <property type="evidence" value="ECO:0007669"/>
    <property type="project" value="UniProtKB-UniRule"/>
</dbReference>
<dbReference type="InterPro" id="IPR013083">
    <property type="entry name" value="Znf_RING/FYVE/PHD"/>
</dbReference>
<gene>
    <name evidence="5" type="ORF">LPJ64_001339</name>
</gene>
<evidence type="ECO:0000256" key="2">
    <source>
        <dbReference type="RuleBase" id="RU368018"/>
    </source>
</evidence>
<feature type="compositionally biased region" description="Acidic residues" evidence="3">
    <location>
        <begin position="282"/>
        <end position="295"/>
    </location>
</feature>
<feature type="compositionally biased region" description="Polar residues" evidence="3">
    <location>
        <begin position="253"/>
        <end position="269"/>
    </location>
</feature>
<reference evidence="5" key="1">
    <citation type="submission" date="2022-07" db="EMBL/GenBank/DDBJ databases">
        <title>Phylogenomic reconstructions and comparative analyses of Kickxellomycotina fungi.</title>
        <authorList>
            <person name="Reynolds N.K."/>
            <person name="Stajich J.E."/>
            <person name="Barry K."/>
            <person name="Grigoriev I.V."/>
            <person name="Crous P."/>
            <person name="Smith M.E."/>
        </authorList>
    </citation>
    <scope>NUCLEOTIDE SEQUENCE</scope>
    <source>
        <strain evidence="5">NBRC 105413</strain>
    </source>
</reference>
<comment type="catalytic activity">
    <reaction evidence="2">
        <text>S-ubiquitinyl-[E2 ubiquitin-conjugating enzyme]-L-cysteine + [acceptor protein]-L-lysine = [E2 ubiquitin-conjugating enzyme]-L-cysteine + N(6)-ubiquitinyl-[acceptor protein]-L-lysine.</text>
        <dbReference type="EC" id="2.3.2.27"/>
    </reaction>
</comment>
<dbReference type="PROSITE" id="PS50089">
    <property type="entry name" value="ZF_RING_2"/>
    <property type="match status" value="1"/>
</dbReference>
<comment type="subcellular location">
    <subcellularLocation>
        <location evidence="2">Nucleus</location>
    </subcellularLocation>
</comment>
<dbReference type="GO" id="GO:0008270">
    <property type="term" value="F:zinc ion binding"/>
    <property type="evidence" value="ECO:0007669"/>
    <property type="project" value="UniProtKB-KW"/>
</dbReference>
<keyword evidence="2" id="KW-0808">Transferase</keyword>